<dbReference type="Pfam" id="PF14822">
    <property type="entry name" value="Vasohibin"/>
    <property type="match status" value="1"/>
</dbReference>
<evidence type="ECO:0000313" key="3">
    <source>
        <dbReference type="RefSeq" id="XP_060037350.1"/>
    </source>
</evidence>
<accession>A0ABM3WLB1</accession>
<name>A0ABM3WLB1_ERIEU</name>
<evidence type="ECO:0000313" key="2">
    <source>
        <dbReference type="Proteomes" id="UP001652624"/>
    </source>
</evidence>
<feature type="compositionally biased region" description="Pro residues" evidence="1">
    <location>
        <begin position="81"/>
        <end position="95"/>
    </location>
</feature>
<dbReference type="GeneID" id="132535461"/>
<sequence length="385" mass="40649">MRGAGWAAGGAGKGPRLAAAAGFAPSDPRPVALSPCRRCRQSALRQPFQASQIPAQVPPDPRPGPPRSPLGLPRSISSTPHPCPGPPASQVPARPPQHHRSPPRSPQIPARPRDKASGCGDPRSSAAPAARREASAETAPQIRGGDPLRPRAELLPQCPRRVIVPGALGPGAAGDGVSAPRLPDSPGRPCPGPRGGAPAREQRPPCPGVAGPRGPPPRRCAAWSPTPGRGRRNPAPRRRTATRTCAMAVSPSLSTAGGLPVDEATWERMWKHVAKIHPDGERVALRIRGATDLPKGHGGLRKDLRALDQARDLTLRSQLARAGHQGWVASYVWLPRYQHGLVMAKAVSSSSPVPRDGAVCPRGCWEAPSPESLWKCRVGFYLILF</sequence>
<protein>
    <submittedName>
        <fullName evidence="3">Basic proline-rich protein-like</fullName>
    </submittedName>
</protein>
<dbReference type="InterPro" id="IPR028131">
    <property type="entry name" value="VASH1"/>
</dbReference>
<reference evidence="3" key="1">
    <citation type="submission" date="2025-08" db="UniProtKB">
        <authorList>
            <consortium name="RefSeq"/>
        </authorList>
    </citation>
    <scope>IDENTIFICATION</scope>
</reference>
<keyword evidence="2" id="KW-1185">Reference proteome</keyword>
<dbReference type="Proteomes" id="UP001652624">
    <property type="component" value="Chromosome 22"/>
</dbReference>
<gene>
    <name evidence="3" type="primary">LOC132535461</name>
</gene>
<organism evidence="2 3">
    <name type="scientific">Erinaceus europaeus</name>
    <name type="common">Western European hedgehog</name>
    <dbReference type="NCBI Taxonomy" id="9365"/>
    <lineage>
        <taxon>Eukaryota</taxon>
        <taxon>Metazoa</taxon>
        <taxon>Chordata</taxon>
        <taxon>Craniata</taxon>
        <taxon>Vertebrata</taxon>
        <taxon>Euteleostomi</taxon>
        <taxon>Mammalia</taxon>
        <taxon>Eutheria</taxon>
        <taxon>Laurasiatheria</taxon>
        <taxon>Eulipotyphla</taxon>
        <taxon>Erinaceidae</taxon>
        <taxon>Erinaceinae</taxon>
        <taxon>Erinaceus</taxon>
    </lineage>
</organism>
<feature type="region of interest" description="Disordered" evidence="1">
    <location>
        <begin position="1"/>
        <end position="243"/>
    </location>
</feature>
<feature type="compositionally biased region" description="Basic residues" evidence="1">
    <location>
        <begin position="229"/>
        <end position="241"/>
    </location>
</feature>
<dbReference type="RefSeq" id="XP_060037350.1">
    <property type="nucleotide sequence ID" value="XM_060181367.1"/>
</dbReference>
<feature type="compositionally biased region" description="Pro residues" evidence="1">
    <location>
        <begin position="56"/>
        <end position="68"/>
    </location>
</feature>
<feature type="compositionally biased region" description="Low complexity" evidence="1">
    <location>
        <begin position="219"/>
        <end position="228"/>
    </location>
</feature>
<feature type="compositionally biased region" description="Gly residues" evidence="1">
    <location>
        <begin position="1"/>
        <end position="13"/>
    </location>
</feature>
<proteinExistence type="predicted"/>
<evidence type="ECO:0000256" key="1">
    <source>
        <dbReference type="SAM" id="MobiDB-lite"/>
    </source>
</evidence>